<keyword evidence="2" id="KW-0805">Transcription regulation</keyword>
<keyword evidence="4" id="KW-0804">Transcription</keyword>
<dbReference type="GO" id="GO:0003677">
    <property type="term" value="F:DNA binding"/>
    <property type="evidence" value="ECO:0007669"/>
    <property type="project" value="UniProtKB-KW"/>
</dbReference>
<dbReference type="SUPFAM" id="SSF46785">
    <property type="entry name" value="Winged helix' DNA-binding domain"/>
    <property type="match status" value="1"/>
</dbReference>
<evidence type="ECO:0000313" key="6">
    <source>
        <dbReference type="EMBL" id="PWE55298.1"/>
    </source>
</evidence>
<dbReference type="PANTHER" id="PTHR30346:SF0">
    <property type="entry name" value="HCA OPERON TRANSCRIPTIONAL ACTIVATOR HCAR"/>
    <property type="match status" value="1"/>
</dbReference>
<comment type="caution">
    <text evidence="6">The sequence shown here is derived from an EMBL/GenBank/DDBJ whole genome shotgun (WGS) entry which is preliminary data.</text>
</comment>
<comment type="similarity">
    <text evidence="1">Belongs to the LysR transcriptional regulatory family.</text>
</comment>
<evidence type="ECO:0000256" key="2">
    <source>
        <dbReference type="ARBA" id="ARBA00023015"/>
    </source>
</evidence>
<dbReference type="PROSITE" id="PS50931">
    <property type="entry name" value="HTH_LYSR"/>
    <property type="match status" value="1"/>
</dbReference>
<dbReference type="Pfam" id="PF00126">
    <property type="entry name" value="HTH_1"/>
    <property type="match status" value="1"/>
</dbReference>
<dbReference type="InterPro" id="IPR005119">
    <property type="entry name" value="LysR_subst-bd"/>
</dbReference>
<sequence length="319" mass="35075">MNLTIRQLRYVSEVARLGSVQAASKALYISQSSILAAIALAEGEMGARIFDRRPARGVQITPAGERFVSAARVMLSAANEFNRAIGDLSDRVPKVLRIGCFEPFGALFMPEMLRSYVDNVGDVEIDLLEGDQVQLQAWLAEGLIDLAILYDIGPIHTDSVTRICRVPAHAVLHADDPLAGRDAVWLSDLATRPLVLLDMPQTATYLLTLFDVLAKRPEVRFHTRSYETVRSAVASGFGMSVLNMRPIGRATSDGAAIVRRPILDDLPPPTLIVADMYGAAKPLFVRIFIEIFRRFFHAIGPSVFSVTQPAKEPYLLVES</sequence>
<protein>
    <submittedName>
        <fullName evidence="6">Transcriptional regulator</fullName>
    </submittedName>
</protein>
<keyword evidence="7" id="KW-1185">Reference proteome</keyword>
<dbReference type="InterPro" id="IPR000847">
    <property type="entry name" value="LysR_HTH_N"/>
</dbReference>
<proteinExistence type="inferred from homology"/>
<accession>A0A2U2DPR0</accession>
<evidence type="ECO:0000256" key="3">
    <source>
        <dbReference type="ARBA" id="ARBA00023125"/>
    </source>
</evidence>
<dbReference type="GO" id="GO:0032993">
    <property type="term" value="C:protein-DNA complex"/>
    <property type="evidence" value="ECO:0007669"/>
    <property type="project" value="TreeGrafter"/>
</dbReference>
<gene>
    <name evidence="6" type="ORF">DEM27_14595</name>
</gene>
<dbReference type="InterPro" id="IPR036390">
    <property type="entry name" value="WH_DNA-bd_sf"/>
</dbReference>
<dbReference type="GO" id="GO:0003700">
    <property type="term" value="F:DNA-binding transcription factor activity"/>
    <property type="evidence" value="ECO:0007669"/>
    <property type="project" value="InterPro"/>
</dbReference>
<dbReference type="PANTHER" id="PTHR30346">
    <property type="entry name" value="TRANSCRIPTIONAL DUAL REGULATOR HCAR-RELATED"/>
    <property type="match status" value="1"/>
</dbReference>
<evidence type="ECO:0000313" key="7">
    <source>
        <dbReference type="Proteomes" id="UP000245252"/>
    </source>
</evidence>
<evidence type="ECO:0000259" key="5">
    <source>
        <dbReference type="PROSITE" id="PS50931"/>
    </source>
</evidence>
<evidence type="ECO:0000256" key="4">
    <source>
        <dbReference type="ARBA" id="ARBA00023163"/>
    </source>
</evidence>
<name>A0A2U2DPR0_9HYPH</name>
<dbReference type="Pfam" id="PF03466">
    <property type="entry name" value="LysR_substrate"/>
    <property type="match status" value="1"/>
</dbReference>
<dbReference type="OrthoDB" id="8679465at2"/>
<feature type="domain" description="HTH lysR-type" evidence="5">
    <location>
        <begin position="3"/>
        <end position="61"/>
    </location>
</feature>
<dbReference type="Gene3D" id="1.10.10.10">
    <property type="entry name" value="Winged helix-like DNA-binding domain superfamily/Winged helix DNA-binding domain"/>
    <property type="match status" value="1"/>
</dbReference>
<organism evidence="6 7">
    <name type="scientific">Metarhizobium album</name>
    <dbReference type="NCBI Taxonomy" id="2182425"/>
    <lineage>
        <taxon>Bacteria</taxon>
        <taxon>Pseudomonadati</taxon>
        <taxon>Pseudomonadota</taxon>
        <taxon>Alphaproteobacteria</taxon>
        <taxon>Hyphomicrobiales</taxon>
        <taxon>Rhizobiaceae</taxon>
        <taxon>Metarhizobium</taxon>
    </lineage>
</organism>
<reference evidence="6 7" key="1">
    <citation type="submission" date="2018-05" db="EMBL/GenBank/DDBJ databases">
        <title>The draft genome of strain NS-104.</title>
        <authorList>
            <person name="Hang P."/>
            <person name="Jiang J."/>
        </authorList>
    </citation>
    <scope>NUCLEOTIDE SEQUENCE [LARGE SCALE GENOMIC DNA]</scope>
    <source>
        <strain evidence="6 7">NS-104</strain>
    </source>
</reference>
<evidence type="ECO:0000256" key="1">
    <source>
        <dbReference type="ARBA" id="ARBA00009437"/>
    </source>
</evidence>
<dbReference type="Proteomes" id="UP000245252">
    <property type="component" value="Unassembled WGS sequence"/>
</dbReference>
<dbReference type="Gene3D" id="3.40.190.10">
    <property type="entry name" value="Periplasmic binding protein-like II"/>
    <property type="match status" value="2"/>
</dbReference>
<keyword evidence="3" id="KW-0238">DNA-binding</keyword>
<dbReference type="EMBL" id="QFBC01000006">
    <property type="protein sequence ID" value="PWE55298.1"/>
    <property type="molecule type" value="Genomic_DNA"/>
</dbReference>
<dbReference type="InterPro" id="IPR036388">
    <property type="entry name" value="WH-like_DNA-bd_sf"/>
</dbReference>
<dbReference type="SUPFAM" id="SSF53850">
    <property type="entry name" value="Periplasmic binding protein-like II"/>
    <property type="match status" value="1"/>
</dbReference>
<dbReference type="AlphaFoldDB" id="A0A2U2DPR0"/>
<dbReference type="RefSeq" id="WP_109458996.1">
    <property type="nucleotide sequence ID" value="NZ_QFBC01000006.1"/>
</dbReference>